<feature type="domain" description="DUF8156" evidence="2">
    <location>
        <begin position="1"/>
        <end position="90"/>
    </location>
</feature>
<protein>
    <recommendedName>
        <fullName evidence="2">DUF8156 domain-containing protein</fullName>
    </recommendedName>
</protein>
<comment type="caution">
    <text evidence="3">The sequence shown here is derived from an EMBL/GenBank/DDBJ whole genome shotgun (WGS) entry which is preliminary data.</text>
</comment>
<dbReference type="Pfam" id="PF26485">
    <property type="entry name" value="DUF8156"/>
    <property type="match status" value="1"/>
</dbReference>
<accession>A0A7C3SII3</accession>
<gene>
    <name evidence="3" type="ORF">ENV62_03885</name>
</gene>
<reference evidence="3" key="1">
    <citation type="journal article" date="2020" name="mSystems">
        <title>Genome- and Community-Level Interaction Insights into Carbon Utilization and Element Cycling Functions of Hydrothermarchaeota in Hydrothermal Sediment.</title>
        <authorList>
            <person name="Zhou Z."/>
            <person name="Liu Y."/>
            <person name="Xu W."/>
            <person name="Pan J."/>
            <person name="Luo Z.H."/>
            <person name="Li M."/>
        </authorList>
    </citation>
    <scope>NUCLEOTIDE SEQUENCE [LARGE SCALE GENOMIC DNA]</scope>
    <source>
        <strain evidence="3">SpSt-776</strain>
    </source>
</reference>
<dbReference type="InterPro" id="IPR058469">
    <property type="entry name" value="DUF8156"/>
</dbReference>
<evidence type="ECO:0000259" key="2">
    <source>
        <dbReference type="Pfam" id="PF26485"/>
    </source>
</evidence>
<feature type="compositionally biased region" description="Basic and acidic residues" evidence="1">
    <location>
        <begin position="92"/>
        <end position="105"/>
    </location>
</feature>
<name>A0A7C3SII3_9BACT</name>
<sequence>MGRTVLPFSQVWEEERERWRKFRRALRREDQAHLDRLFELARLHFQAGVYAANPWPLESMFMAMLLEHEKAIQKLTERLRRLEGSQGAEGDGEGKAGKALPRSET</sequence>
<evidence type="ECO:0000256" key="1">
    <source>
        <dbReference type="SAM" id="MobiDB-lite"/>
    </source>
</evidence>
<organism evidence="3">
    <name type="scientific">Desulfobacca acetoxidans</name>
    <dbReference type="NCBI Taxonomy" id="60893"/>
    <lineage>
        <taxon>Bacteria</taxon>
        <taxon>Pseudomonadati</taxon>
        <taxon>Thermodesulfobacteriota</taxon>
        <taxon>Desulfobaccia</taxon>
        <taxon>Desulfobaccales</taxon>
        <taxon>Desulfobaccaceae</taxon>
        <taxon>Desulfobacca</taxon>
    </lineage>
</organism>
<proteinExistence type="predicted"/>
<evidence type="ECO:0000313" key="3">
    <source>
        <dbReference type="EMBL" id="HGB14364.1"/>
    </source>
</evidence>
<dbReference type="AlphaFoldDB" id="A0A7C3SII3"/>
<dbReference type="EMBL" id="DTHB01000029">
    <property type="protein sequence ID" value="HGB14364.1"/>
    <property type="molecule type" value="Genomic_DNA"/>
</dbReference>
<feature type="region of interest" description="Disordered" evidence="1">
    <location>
        <begin position="82"/>
        <end position="105"/>
    </location>
</feature>